<organism evidence="1 2">
    <name type="scientific">Flagellimonas maritima</name>
    <dbReference type="NCBI Taxonomy" id="1383885"/>
    <lineage>
        <taxon>Bacteria</taxon>
        <taxon>Pseudomonadati</taxon>
        <taxon>Bacteroidota</taxon>
        <taxon>Flavobacteriia</taxon>
        <taxon>Flavobacteriales</taxon>
        <taxon>Flavobacteriaceae</taxon>
        <taxon>Flagellimonas</taxon>
    </lineage>
</organism>
<sequence>MWFVATAKIEFASKINTLPTFVALPGLKFEFKNIKLILTRNIIR</sequence>
<keyword evidence="2" id="KW-1185">Reference proteome</keyword>
<name>A0A2Z4LU67_9FLAO</name>
<protein>
    <submittedName>
        <fullName evidence="1">Uncharacterized protein</fullName>
    </submittedName>
</protein>
<dbReference type="EMBL" id="CP030104">
    <property type="protein sequence ID" value="AWX44837.1"/>
    <property type="molecule type" value="Genomic_DNA"/>
</dbReference>
<dbReference type="Proteomes" id="UP000248536">
    <property type="component" value="Chromosome"/>
</dbReference>
<dbReference type="AlphaFoldDB" id="A0A2Z4LU67"/>
<evidence type="ECO:0000313" key="1">
    <source>
        <dbReference type="EMBL" id="AWX44837.1"/>
    </source>
</evidence>
<evidence type="ECO:0000313" key="2">
    <source>
        <dbReference type="Proteomes" id="UP000248536"/>
    </source>
</evidence>
<dbReference type="KEGG" id="spon:HME9304_01842"/>
<gene>
    <name evidence="1" type="ORF">HME9304_01842</name>
</gene>
<reference evidence="1 2" key="1">
    <citation type="submission" date="2018-06" db="EMBL/GenBank/DDBJ databases">
        <title>Spongiibacterium sp. HME9304 Genome sequencing and assembly.</title>
        <authorList>
            <person name="Kang H."/>
            <person name="Kim H."/>
            <person name="Joh K."/>
        </authorList>
    </citation>
    <scope>NUCLEOTIDE SEQUENCE [LARGE SCALE GENOMIC DNA]</scope>
    <source>
        <strain evidence="1 2">HME9304</strain>
    </source>
</reference>
<proteinExistence type="predicted"/>
<accession>A0A2Z4LU67</accession>